<proteinExistence type="predicted"/>
<protein>
    <submittedName>
        <fullName evidence="2">Helix-turn-helix domain-containing protein</fullName>
    </submittedName>
</protein>
<dbReference type="InterPro" id="IPR010982">
    <property type="entry name" value="Lambda_DNA-bd_dom_sf"/>
</dbReference>
<reference evidence="2 3" key="1">
    <citation type="submission" date="2020-04" db="EMBL/GenBank/DDBJ databases">
        <authorList>
            <person name="Yin C."/>
        </authorList>
    </citation>
    <scope>NUCLEOTIDE SEQUENCE [LARGE SCALE GENOMIC DNA]</scope>
    <source>
        <strain evidence="2 3">Ak56</strain>
    </source>
</reference>
<gene>
    <name evidence="2" type="ORF">HGH91_05380</name>
</gene>
<comment type="caution">
    <text evidence="2">The sequence shown here is derived from an EMBL/GenBank/DDBJ whole genome shotgun (WGS) entry which is preliminary data.</text>
</comment>
<evidence type="ECO:0000259" key="1">
    <source>
        <dbReference type="SMART" id="SM00530"/>
    </source>
</evidence>
<dbReference type="Pfam" id="PF01381">
    <property type="entry name" value="HTH_3"/>
    <property type="match status" value="1"/>
</dbReference>
<sequence length="78" mass="9071">MNHEIEDIRLLNAIREALLHRKEQRKLSYRKLAAAADVEVGTAYNFIKKRSDITMLNLMKLVRALDFTLIELLQTSKS</sequence>
<evidence type="ECO:0000313" key="3">
    <source>
        <dbReference type="Proteomes" id="UP000552864"/>
    </source>
</evidence>
<feature type="domain" description="HTH cro/C1-type" evidence="1">
    <location>
        <begin position="17"/>
        <end position="72"/>
    </location>
</feature>
<dbReference type="InterPro" id="IPR001387">
    <property type="entry name" value="Cro/C1-type_HTH"/>
</dbReference>
<dbReference type="SMART" id="SM00530">
    <property type="entry name" value="HTH_XRE"/>
    <property type="match status" value="1"/>
</dbReference>
<name>A0A847SGB1_9BACT</name>
<dbReference type="EMBL" id="JABAHZ010000001">
    <property type="protein sequence ID" value="NLR78045.1"/>
    <property type="molecule type" value="Genomic_DNA"/>
</dbReference>
<keyword evidence="3" id="KW-1185">Reference proteome</keyword>
<evidence type="ECO:0000313" key="2">
    <source>
        <dbReference type="EMBL" id="NLR78045.1"/>
    </source>
</evidence>
<dbReference type="RefSeq" id="WP_168737399.1">
    <property type="nucleotide sequence ID" value="NZ_JABAHZ010000001.1"/>
</dbReference>
<dbReference type="GO" id="GO:0003677">
    <property type="term" value="F:DNA binding"/>
    <property type="evidence" value="ECO:0007669"/>
    <property type="project" value="InterPro"/>
</dbReference>
<accession>A0A847SGB1</accession>
<organism evidence="2 3">
    <name type="scientific">Chitinophaga eiseniae</name>
    <dbReference type="NCBI Taxonomy" id="634771"/>
    <lineage>
        <taxon>Bacteria</taxon>
        <taxon>Pseudomonadati</taxon>
        <taxon>Bacteroidota</taxon>
        <taxon>Chitinophagia</taxon>
        <taxon>Chitinophagales</taxon>
        <taxon>Chitinophagaceae</taxon>
        <taxon>Chitinophaga</taxon>
    </lineage>
</organism>
<dbReference type="AlphaFoldDB" id="A0A847SGB1"/>
<dbReference type="Gene3D" id="1.10.260.40">
    <property type="entry name" value="lambda repressor-like DNA-binding domains"/>
    <property type="match status" value="1"/>
</dbReference>
<dbReference type="SUPFAM" id="SSF47413">
    <property type="entry name" value="lambda repressor-like DNA-binding domains"/>
    <property type="match status" value="1"/>
</dbReference>
<dbReference type="Proteomes" id="UP000552864">
    <property type="component" value="Unassembled WGS sequence"/>
</dbReference>